<evidence type="ECO:0000313" key="1">
    <source>
        <dbReference type="EMBL" id="SEI02518.1"/>
    </source>
</evidence>
<dbReference type="EMBL" id="FNXB01000019">
    <property type="protein sequence ID" value="SEI02518.1"/>
    <property type="molecule type" value="Genomic_DNA"/>
</dbReference>
<dbReference type="EMBL" id="FOCV01000016">
    <property type="protein sequence ID" value="SEO38824.1"/>
    <property type="molecule type" value="Genomic_DNA"/>
</dbReference>
<protein>
    <submittedName>
        <fullName evidence="1">Uncharacterized protein</fullName>
    </submittedName>
</protein>
<evidence type="ECO:0000313" key="2">
    <source>
        <dbReference type="EMBL" id="SEO38824.1"/>
    </source>
</evidence>
<evidence type="ECO:0000313" key="3">
    <source>
        <dbReference type="Proteomes" id="UP000183063"/>
    </source>
</evidence>
<proteinExistence type="predicted"/>
<dbReference type="Proteomes" id="UP000183063">
    <property type="component" value="Unassembled WGS sequence"/>
</dbReference>
<reference evidence="3" key="3">
    <citation type="submission" date="2016-10" db="EMBL/GenBank/DDBJ databases">
        <authorList>
            <person name="Wibberg D."/>
        </authorList>
    </citation>
    <scope>NUCLEOTIDE SEQUENCE [LARGE SCALE GENOMIC DNA]</scope>
</reference>
<keyword evidence="4" id="KW-1185">Reference proteome</keyword>
<dbReference type="OrthoDB" id="8370657at2"/>
<gene>
    <name evidence="1" type="ORF">RTCCBAU85039_3798</name>
    <name evidence="2" type="ORF">SAMN05216228_101691</name>
</gene>
<dbReference type="Proteomes" id="UP000198939">
    <property type="component" value="Unassembled WGS sequence"/>
</dbReference>
<evidence type="ECO:0000313" key="4">
    <source>
        <dbReference type="Proteomes" id="UP000198939"/>
    </source>
</evidence>
<sequence length="95" mass="10823">MSLQRRPNLPPFIRDENGHIPMADETANWLVIVTREALEGVASPPDASEERLLEYVDTFGQVATYKLEHGRAGKEETIWVQMEDVAEWRSARSGR</sequence>
<name>A0A1H8PAS4_9HYPH</name>
<reference evidence="2 4" key="1">
    <citation type="submission" date="2016-10" db="EMBL/GenBank/DDBJ databases">
        <authorList>
            <person name="Varghese N."/>
            <person name="Submissions S."/>
        </authorList>
    </citation>
    <scope>NUCLEOTIDE SEQUENCE [LARGE SCALE GENOMIC DNA]</scope>
    <source>
        <strain evidence="2 4">CGMCC 1.7071</strain>
    </source>
</reference>
<dbReference type="RefSeq" id="WP_072377692.1">
    <property type="nucleotide sequence ID" value="NZ_FNXB01000019.1"/>
</dbReference>
<accession>A0A1H8PAS4</accession>
<dbReference type="AlphaFoldDB" id="A0A1H8PAS4"/>
<organism evidence="1 3">
    <name type="scientific">Rhizobium tibeticum</name>
    <dbReference type="NCBI Taxonomy" id="501024"/>
    <lineage>
        <taxon>Bacteria</taxon>
        <taxon>Pseudomonadati</taxon>
        <taxon>Pseudomonadota</taxon>
        <taxon>Alphaproteobacteria</taxon>
        <taxon>Hyphomicrobiales</taxon>
        <taxon>Rhizobiaceae</taxon>
        <taxon>Rhizobium/Agrobacterium group</taxon>
        <taxon>Rhizobium</taxon>
    </lineage>
</organism>
<reference evidence="1" key="2">
    <citation type="submission" date="2016-10" db="EMBL/GenBank/DDBJ databases">
        <authorList>
            <person name="de Groot N.N."/>
        </authorList>
    </citation>
    <scope>NUCLEOTIDE SEQUENCE [LARGE SCALE GENOMIC DNA]</scope>
    <source>
        <strain evidence="1">CCBAU85039</strain>
    </source>
</reference>